<evidence type="ECO:0000256" key="7">
    <source>
        <dbReference type="ARBA" id="ARBA00038459"/>
    </source>
</evidence>
<sequence>MISLQSTVCETSANTPAQTNAADGVSATKEIRYEGEGTRTNPYIVDWDRNDPENPYNWSKARRWLITVQLAVSTWTVSFGSSAYSGGLKSTERVFHVSEEVAVLGISLYVLGFGLGPLVFAPLGEMYGRRHIFIVTMSVYTLFHLGGALGQNIATLLSTRFLAGVFGSSPLTNAGGAIADIWNPRERGVATSLYATAPWLGPVIGPIVGGFVSQNPRLGWRFSFWIMMIVSGVSLVFGTLVTPETYAPVLLRRRARALQKKSCGTIYYVSKYEINHSASLLAKLQINFSRPFLFLFTEPIVTLLSIYVCIAYSILYAFFAAYPIVFQQDRHFTPGTGGLAFLGVGVGNIIGTCLTPIQNRLYWRAMDRSPSGRAPPEARLYLMMGIAALLPISLFWFAWTSEPPVPWIVPVIAGAPFGCATAQIMLGVTAYLMDSYHIYFASAIAATVVLRSIGAFAFPLFCPTMYRNLGDQWACSIFAFLGLACTPLPYFFYKYGPWIRSKSAYAYKDDVLSQQDSAISRSNTLAEKDEKTKEEA</sequence>
<proteinExistence type="inferred from homology"/>
<dbReference type="InParanoid" id="A0A165URT0"/>
<comment type="subcellular location">
    <subcellularLocation>
        <location evidence="1">Cell membrane</location>
        <topology evidence="1">Multi-pass membrane protein</topology>
    </subcellularLocation>
</comment>
<keyword evidence="11" id="KW-1185">Reference proteome</keyword>
<feature type="transmembrane region" description="Helical" evidence="8">
    <location>
        <begin position="193"/>
        <end position="212"/>
    </location>
</feature>
<evidence type="ECO:0000256" key="8">
    <source>
        <dbReference type="SAM" id="Phobius"/>
    </source>
</evidence>
<dbReference type="InterPro" id="IPR011701">
    <property type="entry name" value="MFS"/>
</dbReference>
<dbReference type="PROSITE" id="PS50850">
    <property type="entry name" value="MFS"/>
    <property type="match status" value="1"/>
</dbReference>
<evidence type="ECO:0000256" key="4">
    <source>
        <dbReference type="ARBA" id="ARBA00022692"/>
    </source>
</evidence>
<feature type="transmembrane region" description="Helical" evidence="8">
    <location>
        <begin position="161"/>
        <end position="181"/>
    </location>
</feature>
<dbReference type="GO" id="GO:0005886">
    <property type="term" value="C:plasma membrane"/>
    <property type="evidence" value="ECO:0007669"/>
    <property type="project" value="UniProtKB-SubCell"/>
</dbReference>
<feature type="transmembrane region" description="Helical" evidence="8">
    <location>
        <begin position="132"/>
        <end position="149"/>
    </location>
</feature>
<dbReference type="Pfam" id="PF07690">
    <property type="entry name" value="MFS_1"/>
    <property type="match status" value="1"/>
</dbReference>
<feature type="transmembrane region" description="Helical" evidence="8">
    <location>
        <begin position="64"/>
        <end position="81"/>
    </location>
</feature>
<dbReference type="EMBL" id="KV425557">
    <property type="protein sequence ID" value="KZT28599.1"/>
    <property type="molecule type" value="Genomic_DNA"/>
</dbReference>
<dbReference type="FunFam" id="1.20.1250.20:FF:000011">
    <property type="entry name" value="MFS multidrug transporter, putative"/>
    <property type="match status" value="1"/>
</dbReference>
<evidence type="ECO:0000256" key="2">
    <source>
        <dbReference type="ARBA" id="ARBA00022448"/>
    </source>
</evidence>
<evidence type="ECO:0000256" key="6">
    <source>
        <dbReference type="ARBA" id="ARBA00023136"/>
    </source>
</evidence>
<keyword evidence="2" id="KW-0813">Transport</keyword>
<feature type="transmembrane region" description="Helical" evidence="8">
    <location>
        <begin position="473"/>
        <end position="493"/>
    </location>
</feature>
<feature type="transmembrane region" description="Helical" evidence="8">
    <location>
        <begin position="339"/>
        <end position="357"/>
    </location>
</feature>
<keyword evidence="5 8" id="KW-1133">Transmembrane helix</keyword>
<evidence type="ECO:0000313" key="11">
    <source>
        <dbReference type="Proteomes" id="UP000076761"/>
    </source>
</evidence>
<name>A0A165URT0_9AGAM</name>
<organism evidence="10 11">
    <name type="scientific">Neolentinus lepideus HHB14362 ss-1</name>
    <dbReference type="NCBI Taxonomy" id="1314782"/>
    <lineage>
        <taxon>Eukaryota</taxon>
        <taxon>Fungi</taxon>
        <taxon>Dikarya</taxon>
        <taxon>Basidiomycota</taxon>
        <taxon>Agaricomycotina</taxon>
        <taxon>Agaricomycetes</taxon>
        <taxon>Gloeophyllales</taxon>
        <taxon>Gloeophyllaceae</taxon>
        <taxon>Neolentinus</taxon>
    </lineage>
</organism>
<keyword evidence="4 8" id="KW-0812">Transmembrane</keyword>
<evidence type="ECO:0000313" key="10">
    <source>
        <dbReference type="EMBL" id="KZT28599.1"/>
    </source>
</evidence>
<reference evidence="10 11" key="1">
    <citation type="journal article" date="2016" name="Mol. Biol. Evol.">
        <title>Comparative Genomics of Early-Diverging Mushroom-Forming Fungi Provides Insights into the Origins of Lignocellulose Decay Capabilities.</title>
        <authorList>
            <person name="Nagy L.G."/>
            <person name="Riley R."/>
            <person name="Tritt A."/>
            <person name="Adam C."/>
            <person name="Daum C."/>
            <person name="Floudas D."/>
            <person name="Sun H."/>
            <person name="Yadav J.S."/>
            <person name="Pangilinan J."/>
            <person name="Larsson K.H."/>
            <person name="Matsuura K."/>
            <person name="Barry K."/>
            <person name="Labutti K."/>
            <person name="Kuo R."/>
            <person name="Ohm R.A."/>
            <person name="Bhattacharya S.S."/>
            <person name="Shirouzu T."/>
            <person name="Yoshinaga Y."/>
            <person name="Martin F.M."/>
            <person name="Grigoriev I.V."/>
            <person name="Hibbett D.S."/>
        </authorList>
    </citation>
    <scope>NUCLEOTIDE SEQUENCE [LARGE SCALE GENOMIC DNA]</scope>
    <source>
        <strain evidence="10 11">HHB14362 ss-1</strain>
    </source>
</reference>
<dbReference type="InterPro" id="IPR020846">
    <property type="entry name" value="MFS_dom"/>
</dbReference>
<dbReference type="PANTHER" id="PTHR23502:SF186">
    <property type="entry name" value="MAJOR FACILITATOR SUPERFAMILY (MFS) PROFILE DOMAIN-CONTAINING PROTEIN"/>
    <property type="match status" value="1"/>
</dbReference>
<feature type="transmembrane region" description="Helical" evidence="8">
    <location>
        <begin position="438"/>
        <end position="461"/>
    </location>
</feature>
<dbReference type="Gene3D" id="1.20.1250.20">
    <property type="entry name" value="MFS general substrate transporter like domains"/>
    <property type="match status" value="1"/>
</dbReference>
<evidence type="ECO:0000256" key="5">
    <source>
        <dbReference type="ARBA" id="ARBA00022989"/>
    </source>
</evidence>
<dbReference type="SUPFAM" id="SSF103473">
    <property type="entry name" value="MFS general substrate transporter"/>
    <property type="match status" value="1"/>
</dbReference>
<dbReference type="CDD" id="cd17323">
    <property type="entry name" value="MFS_Tpo1_MDR_like"/>
    <property type="match status" value="1"/>
</dbReference>
<evidence type="ECO:0000256" key="3">
    <source>
        <dbReference type="ARBA" id="ARBA00022475"/>
    </source>
</evidence>
<comment type="similarity">
    <text evidence="7">Belongs to the major facilitator superfamily. DHA1 family. Polyamines/proton antiporter (TC 2.A.1.2.16) subfamily.</text>
</comment>
<keyword evidence="6 8" id="KW-0472">Membrane</keyword>
<evidence type="ECO:0000259" key="9">
    <source>
        <dbReference type="PROSITE" id="PS50850"/>
    </source>
</evidence>
<gene>
    <name evidence="10" type="ORF">NEOLEDRAFT_1058655</name>
</gene>
<feature type="transmembrane region" description="Helical" evidence="8">
    <location>
        <begin position="101"/>
        <end position="120"/>
    </location>
</feature>
<dbReference type="GO" id="GO:0022857">
    <property type="term" value="F:transmembrane transporter activity"/>
    <property type="evidence" value="ECO:0007669"/>
    <property type="project" value="InterPro"/>
</dbReference>
<dbReference type="Proteomes" id="UP000076761">
    <property type="component" value="Unassembled WGS sequence"/>
</dbReference>
<feature type="domain" description="Major facilitator superfamily (MFS) profile" evidence="9">
    <location>
        <begin position="66"/>
        <end position="497"/>
    </location>
</feature>
<dbReference type="InterPro" id="IPR036259">
    <property type="entry name" value="MFS_trans_sf"/>
</dbReference>
<keyword evidence="3" id="KW-1003">Cell membrane</keyword>
<feature type="transmembrane region" description="Helical" evidence="8">
    <location>
        <begin position="378"/>
        <end position="399"/>
    </location>
</feature>
<dbReference type="OrthoDB" id="9986881at2759"/>
<dbReference type="PANTHER" id="PTHR23502">
    <property type="entry name" value="MAJOR FACILITATOR SUPERFAMILY"/>
    <property type="match status" value="1"/>
</dbReference>
<dbReference type="STRING" id="1314782.A0A165URT0"/>
<feature type="transmembrane region" description="Helical" evidence="8">
    <location>
        <begin position="224"/>
        <end position="251"/>
    </location>
</feature>
<protein>
    <submittedName>
        <fullName evidence="10">MFS general substrate transporter</fullName>
    </submittedName>
</protein>
<dbReference type="AlphaFoldDB" id="A0A165URT0"/>
<feature type="transmembrane region" description="Helical" evidence="8">
    <location>
        <begin position="405"/>
        <end position="426"/>
    </location>
</feature>
<feature type="transmembrane region" description="Helical" evidence="8">
    <location>
        <begin position="292"/>
        <end position="319"/>
    </location>
</feature>
<evidence type="ECO:0000256" key="1">
    <source>
        <dbReference type="ARBA" id="ARBA00004651"/>
    </source>
</evidence>
<accession>A0A165URT0</accession>